<dbReference type="Pfam" id="PF01636">
    <property type="entry name" value="APH"/>
    <property type="match status" value="1"/>
</dbReference>
<protein>
    <submittedName>
        <fullName evidence="3">Aminoglycoside phosphotransferase family protein</fullName>
    </submittedName>
</protein>
<evidence type="ECO:0000313" key="4">
    <source>
        <dbReference type="Proteomes" id="UP000309128"/>
    </source>
</evidence>
<proteinExistence type="predicted"/>
<feature type="region of interest" description="Disordered" evidence="1">
    <location>
        <begin position="72"/>
        <end position="100"/>
    </location>
</feature>
<comment type="caution">
    <text evidence="3">The sequence shown here is derived from an EMBL/GenBank/DDBJ whole genome shotgun (WGS) entry which is preliminary data.</text>
</comment>
<keyword evidence="4" id="KW-1185">Reference proteome</keyword>
<feature type="region of interest" description="Disordered" evidence="1">
    <location>
        <begin position="27"/>
        <end position="52"/>
    </location>
</feature>
<dbReference type="SUPFAM" id="SSF56112">
    <property type="entry name" value="Protein kinase-like (PK-like)"/>
    <property type="match status" value="1"/>
</dbReference>
<dbReference type="InterPro" id="IPR002575">
    <property type="entry name" value="Aminoglycoside_PTrfase"/>
</dbReference>
<evidence type="ECO:0000313" key="3">
    <source>
        <dbReference type="EMBL" id="TMR10090.1"/>
    </source>
</evidence>
<feature type="domain" description="Aminoglycoside phosphotransferase" evidence="2">
    <location>
        <begin position="134"/>
        <end position="378"/>
    </location>
</feature>
<gene>
    <name evidence="3" type="ORF">ETD86_40920</name>
</gene>
<organism evidence="3 4">
    <name type="scientific">Nonomuraea turkmeniaca</name>
    <dbReference type="NCBI Taxonomy" id="103838"/>
    <lineage>
        <taxon>Bacteria</taxon>
        <taxon>Bacillati</taxon>
        <taxon>Actinomycetota</taxon>
        <taxon>Actinomycetes</taxon>
        <taxon>Streptosporangiales</taxon>
        <taxon>Streptosporangiaceae</taxon>
        <taxon>Nonomuraea</taxon>
    </lineage>
</organism>
<dbReference type="EMBL" id="VCKY01000204">
    <property type="protein sequence ID" value="TMR10090.1"/>
    <property type="molecule type" value="Genomic_DNA"/>
</dbReference>
<sequence length="451" mass="48622">MPSSTTKMTEGHRAWLYPAAGEGRPGVAAAEAALPSSSRTSTAGAGGHPPDAARRWQRITATYEHLFREFTAAPTPPHRPMSFPFSPHTSKESDVPHPTSDLTACSAADERAARIAAVLTGRYRLRPSQVVPLPLGQGTINFRAETPARHVFVKNYLPGADLDGERAAITSSTRALRAGIPAAPVLLNDDGDSIDTSTDLPVSVWKWMPGHVAMSMSPPQLAAAGAALGRIHHLFAHPPASTTSAVDTWRAMDVNGLAVTIDQLLAIIGERLDDDTADNFARQAQRTLRERRDMLHCIPELLADLPGDLTVQAVHGDYAPVNLMFTGDTLSAVLDFRPPDPPFLLAYDLGRIAFYPNTVTTSAAWPDAAATLIRAYRQANPSVPAVDIRACGRVALLQLLGSLYGVRQHYLKPGLFQQDLDQFWLSRQHTAAVLLANLAATDRLLADLARS</sequence>
<dbReference type="AlphaFoldDB" id="A0A5S4F2P5"/>
<dbReference type="OrthoDB" id="3281564at2"/>
<dbReference type="GO" id="GO:0016740">
    <property type="term" value="F:transferase activity"/>
    <property type="evidence" value="ECO:0007669"/>
    <property type="project" value="UniProtKB-KW"/>
</dbReference>
<evidence type="ECO:0000256" key="1">
    <source>
        <dbReference type="SAM" id="MobiDB-lite"/>
    </source>
</evidence>
<dbReference type="Proteomes" id="UP000309128">
    <property type="component" value="Unassembled WGS sequence"/>
</dbReference>
<keyword evidence="3" id="KW-0808">Transferase</keyword>
<name>A0A5S4F2P5_9ACTN</name>
<dbReference type="Gene3D" id="3.90.1200.10">
    <property type="match status" value="1"/>
</dbReference>
<accession>A0A5S4F2P5</accession>
<reference evidence="3 4" key="1">
    <citation type="submission" date="2019-05" db="EMBL/GenBank/DDBJ databases">
        <title>Draft genome sequence of Nonomuraea turkmeniaca DSM 43926.</title>
        <authorList>
            <person name="Saricaoglu S."/>
            <person name="Isik K."/>
        </authorList>
    </citation>
    <scope>NUCLEOTIDE SEQUENCE [LARGE SCALE GENOMIC DNA]</scope>
    <source>
        <strain evidence="3 4">DSM 43926</strain>
    </source>
</reference>
<evidence type="ECO:0000259" key="2">
    <source>
        <dbReference type="Pfam" id="PF01636"/>
    </source>
</evidence>
<dbReference type="InterPro" id="IPR011009">
    <property type="entry name" value="Kinase-like_dom_sf"/>
</dbReference>